<dbReference type="Pfam" id="PF04127">
    <property type="entry name" value="DFP"/>
    <property type="match status" value="1"/>
</dbReference>
<keyword evidence="3" id="KW-0511">Multifunctional enzyme</keyword>
<feature type="binding site" evidence="3">
    <location>
        <position position="367"/>
    </location>
    <ligand>
        <name>CTP</name>
        <dbReference type="ChEBI" id="CHEBI:37563"/>
    </ligand>
</feature>
<evidence type="ECO:0000259" key="6">
    <source>
        <dbReference type="Pfam" id="PF04127"/>
    </source>
</evidence>
<dbReference type="PANTHER" id="PTHR14359">
    <property type="entry name" value="HOMO-OLIGOMERIC FLAVIN CONTAINING CYS DECARBOXYLASE FAMILY"/>
    <property type="match status" value="1"/>
</dbReference>
<dbReference type="Gene3D" id="3.40.50.1950">
    <property type="entry name" value="Flavin prenyltransferase-like"/>
    <property type="match status" value="1"/>
</dbReference>
<evidence type="ECO:0000313" key="8">
    <source>
        <dbReference type="Proteomes" id="UP001589793"/>
    </source>
</evidence>
<dbReference type="InterPro" id="IPR003382">
    <property type="entry name" value="Flavoprotein"/>
</dbReference>
<keyword evidence="3 4" id="KW-0288">FMN</keyword>
<feature type="binding site" evidence="3">
    <location>
        <position position="345"/>
    </location>
    <ligand>
        <name>CTP</name>
        <dbReference type="ChEBI" id="CHEBI:37563"/>
    </ligand>
</feature>
<comment type="cofactor">
    <cofactor evidence="3">
        <name>Mg(2+)</name>
        <dbReference type="ChEBI" id="CHEBI:18420"/>
    </cofactor>
</comment>
<comment type="caution">
    <text evidence="7">The sequence shown here is derived from an EMBL/GenBank/DDBJ whole genome shotgun (WGS) entry which is preliminary data.</text>
</comment>
<evidence type="ECO:0000256" key="2">
    <source>
        <dbReference type="ARBA" id="ARBA00023239"/>
    </source>
</evidence>
<keyword evidence="8" id="KW-1185">Reference proteome</keyword>
<dbReference type="NCBIfam" id="TIGR00521">
    <property type="entry name" value="coaBC_dfp"/>
    <property type="match status" value="1"/>
</dbReference>
<keyword evidence="2 3" id="KW-0456">Lyase</keyword>
<organism evidence="7 8">
    <name type="scientific">Brachybacterium hainanense</name>
    <dbReference type="NCBI Taxonomy" id="1541174"/>
    <lineage>
        <taxon>Bacteria</taxon>
        <taxon>Bacillati</taxon>
        <taxon>Actinomycetota</taxon>
        <taxon>Actinomycetes</taxon>
        <taxon>Micrococcales</taxon>
        <taxon>Dermabacteraceae</taxon>
        <taxon>Brachybacterium</taxon>
    </lineage>
</organism>
<keyword evidence="3 4" id="KW-0436">Ligase</keyword>
<comment type="similarity">
    <text evidence="3 4">In the N-terminal section; belongs to the HFCD (homo-oligomeric flavin containing Cys decarboxylase) superfamily.</text>
</comment>
<evidence type="ECO:0000313" key="7">
    <source>
        <dbReference type="EMBL" id="MFC0674852.1"/>
    </source>
</evidence>
<comment type="cofactor">
    <cofactor evidence="3">
        <name>FMN</name>
        <dbReference type="ChEBI" id="CHEBI:58210"/>
    </cofactor>
    <text evidence="3">Binds 1 FMN per subunit.</text>
</comment>
<dbReference type="SUPFAM" id="SSF102645">
    <property type="entry name" value="CoaB-like"/>
    <property type="match status" value="1"/>
</dbReference>
<proteinExistence type="inferred from homology"/>
<keyword evidence="3" id="KW-0460">Magnesium</keyword>
<dbReference type="GO" id="GO:0004633">
    <property type="term" value="F:phosphopantothenoylcysteine decarboxylase activity"/>
    <property type="evidence" value="ECO:0007669"/>
    <property type="project" value="UniProtKB-EC"/>
</dbReference>
<dbReference type="Gene3D" id="3.40.50.10300">
    <property type="entry name" value="CoaB-like"/>
    <property type="match status" value="1"/>
</dbReference>
<dbReference type="HAMAP" id="MF_02225">
    <property type="entry name" value="CoaBC"/>
    <property type="match status" value="1"/>
</dbReference>
<keyword evidence="3" id="KW-0479">Metal-binding</keyword>
<keyword evidence="3 4" id="KW-0285">Flavoprotein</keyword>
<evidence type="ECO:0000256" key="4">
    <source>
        <dbReference type="RuleBase" id="RU364078"/>
    </source>
</evidence>
<evidence type="ECO:0000256" key="1">
    <source>
        <dbReference type="ARBA" id="ARBA00022793"/>
    </source>
</evidence>
<dbReference type="Proteomes" id="UP001589793">
    <property type="component" value="Unassembled WGS sequence"/>
</dbReference>
<feature type="binding site" evidence="3">
    <location>
        <position position="363"/>
    </location>
    <ligand>
        <name>CTP</name>
        <dbReference type="ChEBI" id="CHEBI:37563"/>
    </ligand>
</feature>
<dbReference type="SUPFAM" id="SSF52507">
    <property type="entry name" value="Homo-oligomeric flavin-containing Cys decarboxylases, HFCD"/>
    <property type="match status" value="1"/>
</dbReference>
<dbReference type="EMBL" id="JBHLSV010000015">
    <property type="protein sequence ID" value="MFC0674852.1"/>
    <property type="molecule type" value="Genomic_DNA"/>
</dbReference>
<feature type="binding site" evidence="3">
    <location>
        <position position="299"/>
    </location>
    <ligand>
        <name>CTP</name>
        <dbReference type="ChEBI" id="CHEBI:37563"/>
    </ligand>
</feature>
<dbReference type="RefSeq" id="WP_376981319.1">
    <property type="nucleotide sequence ID" value="NZ_JBHLSV010000015.1"/>
</dbReference>
<feature type="region of interest" description="Phosphopantothenate--cysteine ligase" evidence="3">
    <location>
        <begin position="201"/>
        <end position="428"/>
    </location>
</feature>
<sequence length="428" mass="44414">MSVPTTLAGARVIVGVGGGIAAYKAAHLVRGLVASGAEVRVVPTASSLEFVGAATWEALSHQRVLTSVFEDVEQVAHVRLGQEADLVVVVPATADLLARVRMGRADDLLAATLLVARGPVMLAPAMHTEMWLHPATVENVAVLRSRGAVVLEPAVGRLTGPDSGPGRLPEPEAILAAAAAVMAAPRDGSGAVRRDLEGLRVLVTAGGTREEIDPVRYIANHSSGKQGWALAHAALARGAQVTLLAANVEAETPPGAERRDVGSAAELAAAVAELREDADVLVMAAAVADFTPRTRAEAKIKKVEGQDAPPIDLTRTEDILRRSVEVRAARREVAPGAAPRIIVGFAAETGSAQSSSLELARLKARRKGADLLVFNDLTAGVFGAETNSVRILDTEGADVAEVTGEKVRVAHGVLDQVVGLLGDVRLQA</sequence>
<feature type="domain" description="DNA/pantothenate metabolism flavoprotein C-terminal" evidence="6">
    <location>
        <begin position="196"/>
        <end position="418"/>
    </location>
</feature>
<dbReference type="InterPro" id="IPR035929">
    <property type="entry name" value="CoaB-like_sf"/>
</dbReference>
<comment type="function">
    <text evidence="3">Catalyzes two sequential steps in the biosynthesis of coenzyme A. In the first step cysteine is conjugated to 4'-phosphopantothenate to form 4-phosphopantothenoylcysteine. In the second step the latter compound is decarboxylated to form 4'-phosphopantotheine.</text>
</comment>
<evidence type="ECO:0000259" key="5">
    <source>
        <dbReference type="Pfam" id="PF02441"/>
    </source>
</evidence>
<feature type="domain" description="Flavoprotein" evidence="5">
    <location>
        <begin position="11"/>
        <end position="176"/>
    </location>
</feature>
<comment type="function">
    <text evidence="4">Catalyzes two steps in the biosynthesis of coenzyme A. In the first step cysteine is conjugated to 4'-phosphopantothenate to form 4-phosphopantothenoylcysteine, in the latter compound is decarboxylated to form 4'-phosphopantotheine.</text>
</comment>
<keyword evidence="1 3" id="KW-0210">Decarboxylase</keyword>
<dbReference type="InterPro" id="IPR005252">
    <property type="entry name" value="CoaBC"/>
</dbReference>
<evidence type="ECO:0000256" key="3">
    <source>
        <dbReference type="HAMAP-Rule" id="MF_02225"/>
    </source>
</evidence>
<dbReference type="InterPro" id="IPR036551">
    <property type="entry name" value="Flavin_trans-like"/>
</dbReference>
<dbReference type="Pfam" id="PF02441">
    <property type="entry name" value="Flavoprotein"/>
    <property type="match status" value="1"/>
</dbReference>
<comment type="catalytic activity">
    <reaction evidence="3 4">
        <text>(R)-4'-phosphopantothenate + L-cysteine + CTP = N-[(R)-4-phosphopantothenoyl]-L-cysteine + CMP + diphosphate + H(+)</text>
        <dbReference type="Rhea" id="RHEA:19397"/>
        <dbReference type="ChEBI" id="CHEBI:10986"/>
        <dbReference type="ChEBI" id="CHEBI:15378"/>
        <dbReference type="ChEBI" id="CHEBI:33019"/>
        <dbReference type="ChEBI" id="CHEBI:35235"/>
        <dbReference type="ChEBI" id="CHEBI:37563"/>
        <dbReference type="ChEBI" id="CHEBI:59458"/>
        <dbReference type="ChEBI" id="CHEBI:60377"/>
        <dbReference type="EC" id="6.3.2.5"/>
    </reaction>
</comment>
<feature type="region of interest" description="Phosphopantothenoylcysteine decarboxylase" evidence="3">
    <location>
        <begin position="1"/>
        <end position="200"/>
    </location>
</feature>
<dbReference type="GO" id="GO:0004632">
    <property type="term" value="F:phosphopantothenate--cysteine ligase activity"/>
    <property type="evidence" value="ECO:0007669"/>
    <property type="project" value="UniProtKB-EC"/>
</dbReference>
<dbReference type="EC" id="6.3.2.5" evidence="3"/>
<dbReference type="InterPro" id="IPR007085">
    <property type="entry name" value="DNA/pantothenate-metab_flavo_C"/>
</dbReference>
<dbReference type="EC" id="4.1.1.36" evidence="3"/>
<reference evidence="7 8" key="1">
    <citation type="submission" date="2024-09" db="EMBL/GenBank/DDBJ databases">
        <authorList>
            <person name="Sun Q."/>
            <person name="Mori K."/>
        </authorList>
    </citation>
    <scope>NUCLEOTIDE SEQUENCE [LARGE SCALE GENOMIC DNA]</scope>
    <source>
        <strain evidence="7 8">CICC 10874</strain>
    </source>
</reference>
<name>A0ABV6RCZ7_9MICO</name>
<accession>A0ABV6RCZ7</accession>
<feature type="binding site" evidence="3">
    <location>
        <position position="289"/>
    </location>
    <ligand>
        <name>CTP</name>
        <dbReference type="ChEBI" id="CHEBI:37563"/>
    </ligand>
</feature>
<comment type="pathway">
    <text evidence="3 4">Cofactor biosynthesis; coenzyme A biosynthesis; CoA from (R)-pantothenate: step 3/5.</text>
</comment>
<gene>
    <name evidence="3 7" type="primary">coaBC</name>
    <name evidence="7" type="ORF">ACFFF6_12870</name>
</gene>
<dbReference type="PANTHER" id="PTHR14359:SF6">
    <property type="entry name" value="PHOSPHOPANTOTHENOYLCYSTEINE DECARBOXYLASE"/>
    <property type="match status" value="1"/>
</dbReference>
<comment type="caution">
    <text evidence="3">Lacks conserved residue(s) required for the propagation of feature annotation.</text>
</comment>
<comment type="pathway">
    <text evidence="3 4">Cofactor biosynthesis; coenzyme A biosynthesis; CoA from (R)-pantothenate: step 2/5.</text>
</comment>
<comment type="similarity">
    <text evidence="3 4">In the C-terminal section; belongs to the PPC synthetase family.</text>
</comment>
<protein>
    <recommendedName>
        <fullName evidence="3">Coenzyme A biosynthesis bifunctional protein CoaBC</fullName>
    </recommendedName>
    <alternativeName>
        <fullName evidence="3">DNA/pantothenate metabolism flavoprotein</fullName>
    </alternativeName>
    <alternativeName>
        <fullName evidence="3">Phosphopantothenoylcysteine synthetase/decarboxylase</fullName>
        <shortName evidence="3">PPCS-PPCDC</shortName>
    </alternativeName>
    <domain>
        <recommendedName>
            <fullName evidence="3">Phosphopantothenoylcysteine decarboxylase</fullName>
            <shortName evidence="3">PPC decarboxylase</shortName>
            <shortName evidence="3">PPC-DC</shortName>
            <ecNumber evidence="3">4.1.1.36</ecNumber>
        </recommendedName>
        <alternativeName>
            <fullName evidence="3">CoaC</fullName>
        </alternativeName>
    </domain>
    <domain>
        <recommendedName>
            <fullName evidence="3">Phosphopantothenate--cysteine ligase</fullName>
            <ecNumber evidence="3">6.3.2.5</ecNumber>
        </recommendedName>
        <alternativeName>
            <fullName evidence="3">CoaB</fullName>
        </alternativeName>
        <alternativeName>
            <fullName evidence="3">Phosphopantothenoylcysteine synthetase</fullName>
            <shortName evidence="3">PPC synthetase</shortName>
            <shortName evidence="3">PPC-S</shortName>
        </alternativeName>
    </domain>
</protein>
<comment type="catalytic activity">
    <reaction evidence="3 4">
        <text>N-[(R)-4-phosphopantothenoyl]-L-cysteine + H(+) = (R)-4'-phosphopantetheine + CO2</text>
        <dbReference type="Rhea" id="RHEA:16793"/>
        <dbReference type="ChEBI" id="CHEBI:15378"/>
        <dbReference type="ChEBI" id="CHEBI:16526"/>
        <dbReference type="ChEBI" id="CHEBI:59458"/>
        <dbReference type="ChEBI" id="CHEBI:61723"/>
        <dbReference type="EC" id="4.1.1.36"/>
    </reaction>
</comment>